<evidence type="ECO:0000313" key="1">
    <source>
        <dbReference type="EMBL" id="KRT67539.1"/>
    </source>
</evidence>
<sequence>MKREKKDSKRWILLALLVLILLLLLGFCSRKEFSGVSSEQGQLQPAVAQSTEIASVGAEPTALPMAAEPLPSSAPCTIDHPFFPIRLGAIWEYRTRSIYTRSVSGEIGVDRGWESGGEVLEVVELSDTQAMIIGYTRIGVDAGPENWYQEYPIWCNNEEVWSFPSIAYILPHVLSPNSIYQSWTGQGQLTDYQVSDWQEITVPAGTFDVLCVSFSYPQEVRPNYVTSGVSCFAEGVGLVYDEGHADIPGEDGYVSSLFSELESYSIPTG</sequence>
<gene>
    <name evidence="1" type="ORF">XU08_C0002G0092</name>
</gene>
<name>A0A0T5ZXK0_UNCKA</name>
<reference evidence="1 2" key="1">
    <citation type="submission" date="2015-05" db="EMBL/GenBank/DDBJ databases">
        <title>Critical biogeochemical functions in the subsurface are associated with bacteria from new phyla and little studied lineages.</title>
        <authorList>
            <person name="Hug L.A."/>
            <person name="Thomas B.C."/>
            <person name="Sharon I."/>
            <person name="Brown C.T."/>
            <person name="Sharma R."/>
            <person name="Hettich R.L."/>
            <person name="Wilkins M.J."/>
            <person name="Williams K.H."/>
            <person name="Singh A."/>
            <person name="Banfield J.F."/>
        </authorList>
    </citation>
    <scope>NUCLEOTIDE SEQUENCE [LARGE SCALE GENOMIC DNA]</scope>
    <source>
        <strain evidence="1">CSP1-7</strain>
    </source>
</reference>
<dbReference type="Proteomes" id="UP000051297">
    <property type="component" value="Unassembled WGS sequence"/>
</dbReference>
<proteinExistence type="predicted"/>
<dbReference type="Gene3D" id="2.40.360.20">
    <property type="match status" value="1"/>
</dbReference>
<comment type="caution">
    <text evidence="1">The sequence shown here is derived from an EMBL/GenBank/DDBJ whole genome shotgun (WGS) entry which is preliminary data.</text>
</comment>
<dbReference type="EMBL" id="LDXK01000002">
    <property type="protein sequence ID" value="KRT67539.1"/>
    <property type="molecule type" value="Genomic_DNA"/>
</dbReference>
<organism evidence="1 2">
    <name type="scientific">candidate division WWE3 bacterium CSP1-7</name>
    <dbReference type="NCBI Taxonomy" id="1576480"/>
    <lineage>
        <taxon>Bacteria</taxon>
        <taxon>Katanobacteria</taxon>
    </lineage>
</organism>
<protein>
    <submittedName>
        <fullName evidence="1">Uncharacterized protein</fullName>
    </submittedName>
</protein>
<accession>A0A0T5ZXK0</accession>
<evidence type="ECO:0000313" key="2">
    <source>
        <dbReference type="Proteomes" id="UP000051297"/>
    </source>
</evidence>
<dbReference type="AlphaFoldDB" id="A0A0T5ZXK0"/>